<dbReference type="Pfam" id="PF22658">
    <property type="entry name" value="YycE-like_N"/>
    <property type="match status" value="1"/>
</dbReference>
<evidence type="ECO:0000313" key="2">
    <source>
        <dbReference type="EMBL" id="SFL37699.1"/>
    </source>
</evidence>
<dbReference type="AlphaFoldDB" id="A0A1I4H5Y0"/>
<dbReference type="EMBL" id="FOTC01000005">
    <property type="protein sequence ID" value="SFL37699.1"/>
    <property type="molecule type" value="Genomic_DNA"/>
</dbReference>
<gene>
    <name evidence="2" type="ORF">SAMN04487950_3534</name>
</gene>
<organism evidence="2 3">
    <name type="scientific">Halogranum rubrum</name>
    <dbReference type="NCBI Taxonomy" id="553466"/>
    <lineage>
        <taxon>Archaea</taxon>
        <taxon>Methanobacteriati</taxon>
        <taxon>Methanobacteriota</taxon>
        <taxon>Stenosarchaea group</taxon>
        <taxon>Halobacteria</taxon>
        <taxon>Halobacteriales</taxon>
        <taxon>Haloferacaceae</taxon>
    </lineage>
</organism>
<dbReference type="InterPro" id="IPR058998">
    <property type="entry name" value="YycE-like_N"/>
</dbReference>
<dbReference type="InterPro" id="IPR029068">
    <property type="entry name" value="Glyas_Bleomycin-R_OHBP_Dase"/>
</dbReference>
<dbReference type="RefSeq" id="WP_177197681.1">
    <property type="nucleotide sequence ID" value="NZ_FOTC01000005.1"/>
</dbReference>
<feature type="domain" description="YycE-like N-terminal" evidence="1">
    <location>
        <begin position="10"/>
        <end position="45"/>
    </location>
</feature>
<dbReference type="SUPFAM" id="SSF54593">
    <property type="entry name" value="Glyoxalase/Bleomycin resistance protein/Dihydroxybiphenyl dioxygenase"/>
    <property type="match status" value="1"/>
</dbReference>
<dbReference type="Gene3D" id="3.10.180.10">
    <property type="entry name" value="2,3-Dihydroxybiphenyl 1,2-Dioxygenase, domain 1"/>
    <property type="match status" value="1"/>
</dbReference>
<name>A0A1I4H5Y0_9EURY</name>
<dbReference type="STRING" id="553466.SAMN04487950_3534"/>
<keyword evidence="3" id="KW-1185">Reference proteome</keyword>
<protein>
    <recommendedName>
        <fullName evidence="1">YycE-like N-terminal domain-containing protein</fullName>
    </recommendedName>
</protein>
<evidence type="ECO:0000259" key="1">
    <source>
        <dbReference type="Pfam" id="PF22658"/>
    </source>
</evidence>
<sequence length="54" mass="6149">MSTPLSTAHFRVARPTDNLDAVVTFYRDGRGFDVLGSFEDPDGYRVVFQHATWE</sequence>
<reference evidence="3" key="1">
    <citation type="submission" date="2016-10" db="EMBL/GenBank/DDBJ databases">
        <authorList>
            <person name="Varghese N."/>
            <person name="Submissions S."/>
        </authorList>
    </citation>
    <scope>NUCLEOTIDE SEQUENCE [LARGE SCALE GENOMIC DNA]</scope>
    <source>
        <strain evidence="3">CGMCC 1.7738</strain>
    </source>
</reference>
<proteinExistence type="predicted"/>
<dbReference type="Proteomes" id="UP000199607">
    <property type="component" value="Unassembled WGS sequence"/>
</dbReference>
<accession>A0A1I4H5Y0</accession>
<evidence type="ECO:0000313" key="3">
    <source>
        <dbReference type="Proteomes" id="UP000199607"/>
    </source>
</evidence>